<evidence type="ECO:0000256" key="4">
    <source>
        <dbReference type="PROSITE-ProRule" id="PRU00221"/>
    </source>
</evidence>
<keyword evidence="2" id="KW-0539">Nucleus</keyword>
<feature type="compositionally biased region" description="Low complexity" evidence="5">
    <location>
        <begin position="1"/>
        <end position="17"/>
    </location>
</feature>
<feature type="region of interest" description="Disordered" evidence="5">
    <location>
        <begin position="686"/>
        <end position="761"/>
    </location>
</feature>
<dbReference type="EMBL" id="KL142367">
    <property type="protein sequence ID" value="KDR85279.1"/>
    <property type="molecule type" value="Genomic_DNA"/>
</dbReference>
<name>A0A067TZ30_GALM3</name>
<feature type="repeat" description="WD" evidence="4">
    <location>
        <begin position="142"/>
        <end position="184"/>
    </location>
</feature>
<keyword evidence="8" id="KW-1185">Reference proteome</keyword>
<comment type="similarity">
    <text evidence="3">Belongs to the UTP5 family.</text>
</comment>
<evidence type="ECO:0000256" key="2">
    <source>
        <dbReference type="ARBA" id="ARBA00023242"/>
    </source>
</evidence>
<proteinExistence type="inferred from homology"/>
<keyword evidence="4" id="KW-0853">WD repeat</keyword>
<organism evidence="7 8">
    <name type="scientific">Galerina marginata (strain CBS 339.88)</name>
    <dbReference type="NCBI Taxonomy" id="685588"/>
    <lineage>
        <taxon>Eukaryota</taxon>
        <taxon>Fungi</taxon>
        <taxon>Dikarya</taxon>
        <taxon>Basidiomycota</taxon>
        <taxon>Agaricomycotina</taxon>
        <taxon>Agaricomycetes</taxon>
        <taxon>Agaricomycetidae</taxon>
        <taxon>Agaricales</taxon>
        <taxon>Agaricineae</taxon>
        <taxon>Strophariaceae</taxon>
        <taxon>Galerina</taxon>
    </lineage>
</organism>
<reference evidence="8" key="1">
    <citation type="journal article" date="2014" name="Proc. Natl. Acad. Sci. U.S.A.">
        <title>Extensive sampling of basidiomycete genomes demonstrates inadequacy of the white-rot/brown-rot paradigm for wood decay fungi.</title>
        <authorList>
            <person name="Riley R."/>
            <person name="Salamov A.A."/>
            <person name="Brown D.W."/>
            <person name="Nagy L.G."/>
            <person name="Floudas D."/>
            <person name="Held B.W."/>
            <person name="Levasseur A."/>
            <person name="Lombard V."/>
            <person name="Morin E."/>
            <person name="Otillar R."/>
            <person name="Lindquist E.A."/>
            <person name="Sun H."/>
            <person name="LaButti K.M."/>
            <person name="Schmutz J."/>
            <person name="Jabbour D."/>
            <person name="Luo H."/>
            <person name="Baker S.E."/>
            <person name="Pisabarro A.G."/>
            <person name="Walton J.D."/>
            <person name="Blanchette R.A."/>
            <person name="Henrissat B."/>
            <person name="Martin F."/>
            <person name="Cullen D."/>
            <person name="Hibbett D.S."/>
            <person name="Grigoriev I.V."/>
        </authorList>
    </citation>
    <scope>NUCLEOTIDE SEQUENCE [LARGE SCALE GENOMIC DNA]</scope>
    <source>
        <strain evidence="8">CBS 339.88</strain>
    </source>
</reference>
<dbReference type="Pfam" id="PF04003">
    <property type="entry name" value="Utp12"/>
    <property type="match status" value="1"/>
</dbReference>
<evidence type="ECO:0000256" key="3">
    <source>
        <dbReference type="ARBA" id="ARBA00038335"/>
    </source>
</evidence>
<dbReference type="SMART" id="SM00320">
    <property type="entry name" value="WD40"/>
    <property type="match status" value="2"/>
</dbReference>
<dbReference type="Gene3D" id="2.130.10.10">
    <property type="entry name" value="YVTN repeat-like/Quinoprotein amine dehydrogenase"/>
    <property type="match status" value="1"/>
</dbReference>
<dbReference type="PANTHER" id="PTHR44267:SF1">
    <property type="entry name" value="WD REPEAT-CONTAINING PROTEIN 43"/>
    <property type="match status" value="1"/>
</dbReference>
<dbReference type="HOGENOM" id="CLU_009770_0_0_1"/>
<evidence type="ECO:0000256" key="5">
    <source>
        <dbReference type="SAM" id="MobiDB-lite"/>
    </source>
</evidence>
<dbReference type="InterPro" id="IPR052414">
    <property type="entry name" value="U3_snoRNA-assoc_WDR"/>
</dbReference>
<protein>
    <recommendedName>
        <fullName evidence="6">Small-subunit processome Utp12 domain-containing protein</fullName>
    </recommendedName>
</protein>
<feature type="compositionally biased region" description="Acidic residues" evidence="5">
    <location>
        <begin position="745"/>
        <end position="761"/>
    </location>
</feature>
<dbReference type="PROSITE" id="PS50082">
    <property type="entry name" value="WD_REPEATS_2"/>
    <property type="match status" value="1"/>
</dbReference>
<dbReference type="InterPro" id="IPR007148">
    <property type="entry name" value="SSU_processome_Utp12"/>
</dbReference>
<feature type="region of interest" description="Disordered" evidence="5">
    <location>
        <begin position="85"/>
        <end position="111"/>
    </location>
</feature>
<dbReference type="STRING" id="685588.A0A067TZ30"/>
<dbReference type="InterPro" id="IPR015943">
    <property type="entry name" value="WD40/YVTN_repeat-like_dom_sf"/>
</dbReference>
<dbReference type="AlphaFoldDB" id="A0A067TZ30"/>
<feature type="domain" description="Small-subunit processome Utp12" evidence="6">
    <location>
        <begin position="524"/>
        <end position="652"/>
    </location>
</feature>
<dbReference type="GO" id="GO:0032040">
    <property type="term" value="C:small-subunit processome"/>
    <property type="evidence" value="ECO:0007669"/>
    <property type="project" value="UniProtKB-ARBA"/>
</dbReference>
<comment type="subcellular location">
    <subcellularLocation>
        <location evidence="1">Nucleus</location>
    </subcellularLocation>
</comment>
<dbReference type="OrthoDB" id="30195at2759"/>
<dbReference type="Proteomes" id="UP000027222">
    <property type="component" value="Unassembled WGS sequence"/>
</dbReference>
<dbReference type="SUPFAM" id="SSF50978">
    <property type="entry name" value="WD40 repeat-like"/>
    <property type="match status" value="1"/>
</dbReference>
<feature type="compositionally biased region" description="Acidic residues" evidence="5">
    <location>
        <begin position="699"/>
        <end position="738"/>
    </location>
</feature>
<evidence type="ECO:0000259" key="6">
    <source>
        <dbReference type="Pfam" id="PF04003"/>
    </source>
</evidence>
<sequence>MALSKKSSSSRKPTSTSVISQPSQIHTRSILSSFSPDASLFAIVVLAIDKHRIRVYNSTTGRAISEHTVESGRVSSLKWATIVPEPSSQERISPSKKRKKSENPTGGQEVGPEVDVLALGLSDGSVLFFSPSHSKILRTLTHPASTSPILSLAFDPLTKASFWASSADSSIRLWDIQKNTILRSWKSEDRIPYTALSIRPISDGGCLDLVVARHSIHLYAGASASESTTGKPKQLAGFTGHATCINRLLWTHGKEKSTKFFSMAEGDRHIYYWDTEDASSTEKPLALTSLDSDVGTIVLDSTPQPHQILITLSISGKLSFIPIPDELPLPQGGKSHKVHSLLPRTSVISASKSHLLNTPVVDVAPLPGVSGSIRVVRLLKGVQPIFSSLRYMNNDGTYIQNPILDEISEDFPHEKPQLASNRRYTEPPSLVVGSGFDENNEELLTEQDQDGTLQIDLAELSLGQRLTAVADVDLNTVSDSEGDDGVTEILHQVKSTKKHARSEFTAIPSNSLTRTLIQALHSSDSRLLELCLAHSDPTLILNSVRRLPPQLAIPLITACVERFGRGPRSSNMKGGGGGASSQRGSSLLTWLRTVLVVHTGHLMTTRVGPWLITSQIPDLIARLSGLHSTLTTRLSLHESLLSLSGRLDMVLSQVELRGSTVPASLPLLKADKKGPGVPVKIYVEGETDSGEEDAKMDIEIEAGSDDEGSIEDIELGGNSENDDDDDDDFSDSQDEDEAMNGFIDYEAEEISDEDHDEDESE</sequence>
<gene>
    <name evidence="7" type="ORF">GALMADRAFT_204784</name>
</gene>
<evidence type="ECO:0000256" key="1">
    <source>
        <dbReference type="ARBA" id="ARBA00004123"/>
    </source>
</evidence>
<dbReference type="PANTHER" id="PTHR44267">
    <property type="entry name" value="WD REPEAT-CONTAINING PROTEIN 43"/>
    <property type="match status" value="1"/>
</dbReference>
<dbReference type="GO" id="GO:0000462">
    <property type="term" value="P:maturation of SSU-rRNA from tricistronic rRNA transcript (SSU-rRNA, 5.8S rRNA, LSU-rRNA)"/>
    <property type="evidence" value="ECO:0007669"/>
    <property type="project" value="TreeGrafter"/>
</dbReference>
<evidence type="ECO:0000313" key="8">
    <source>
        <dbReference type="Proteomes" id="UP000027222"/>
    </source>
</evidence>
<evidence type="ECO:0000313" key="7">
    <source>
        <dbReference type="EMBL" id="KDR85279.1"/>
    </source>
</evidence>
<dbReference type="InterPro" id="IPR036322">
    <property type="entry name" value="WD40_repeat_dom_sf"/>
</dbReference>
<dbReference type="InterPro" id="IPR001680">
    <property type="entry name" value="WD40_rpt"/>
</dbReference>
<feature type="region of interest" description="Disordered" evidence="5">
    <location>
        <begin position="1"/>
        <end position="22"/>
    </location>
</feature>
<accession>A0A067TZ30</accession>